<dbReference type="Proteomes" id="UP000763641">
    <property type="component" value="Unassembled WGS sequence"/>
</dbReference>
<sequence>MNDDSTPLDDEAFGWALRMEGPDADWDAFTLWLEHDASRSERYDRAVAALHDFTADVAALSPVTVPASDLIAANDDMPARRYTRRWIGGALAAVLAGAIGLGVWTETPRPYAVETAPGEQRIVALADGSSIVLAGGSKVRLDHNAPRVAMVERGEMLFRIRHDAAHPFAVGVGDLTLVDLGTVFDVKTDAQRTRVSVAEGAVMIDPDGAALPLDPGQAVVAEGDSLRRLAVEPGDVGAWQEGRLAFDGVPLDEVAADLSRQLGQPVRAAPAVARRTFRGTLDVQALKRRPALLGQLLDVTVRQDADGWTLEPHP</sequence>
<protein>
    <submittedName>
        <fullName evidence="3">FecR domain-containing protein</fullName>
    </submittedName>
</protein>
<keyword evidence="4" id="KW-1185">Reference proteome</keyword>
<dbReference type="Gene3D" id="2.60.120.1440">
    <property type="match status" value="1"/>
</dbReference>
<dbReference type="Pfam" id="PF04773">
    <property type="entry name" value="FecR"/>
    <property type="match status" value="1"/>
</dbReference>
<dbReference type="PANTHER" id="PTHR30273">
    <property type="entry name" value="PERIPLASMIC SIGNAL SENSOR AND SIGMA FACTOR ACTIVATOR FECR-RELATED"/>
    <property type="match status" value="1"/>
</dbReference>
<dbReference type="InterPro" id="IPR012373">
    <property type="entry name" value="Ferrdict_sens_TM"/>
</dbReference>
<evidence type="ECO:0000313" key="3">
    <source>
        <dbReference type="EMBL" id="MBM6577213.1"/>
    </source>
</evidence>
<dbReference type="PANTHER" id="PTHR30273:SF2">
    <property type="entry name" value="PROTEIN FECR"/>
    <property type="match status" value="1"/>
</dbReference>
<dbReference type="RefSeq" id="WP_204199308.1">
    <property type="nucleotide sequence ID" value="NZ_JAFEMC010000003.1"/>
</dbReference>
<keyword evidence="1" id="KW-1133">Transmembrane helix</keyword>
<comment type="caution">
    <text evidence="3">The sequence shown here is derived from an EMBL/GenBank/DDBJ whole genome shotgun (WGS) entry which is preliminary data.</text>
</comment>
<dbReference type="InterPro" id="IPR006860">
    <property type="entry name" value="FecR"/>
</dbReference>
<feature type="domain" description="FecR protein" evidence="2">
    <location>
        <begin position="113"/>
        <end position="202"/>
    </location>
</feature>
<name>A0ABS2D8I6_9SPHN</name>
<proteinExistence type="predicted"/>
<dbReference type="EMBL" id="JAFEMC010000003">
    <property type="protein sequence ID" value="MBM6577213.1"/>
    <property type="molecule type" value="Genomic_DNA"/>
</dbReference>
<keyword evidence="1" id="KW-0812">Transmembrane</keyword>
<accession>A0ABS2D8I6</accession>
<organism evidence="3 4">
    <name type="scientific">Sphingomonas longa</name>
    <dbReference type="NCBI Taxonomy" id="2778730"/>
    <lineage>
        <taxon>Bacteria</taxon>
        <taxon>Pseudomonadati</taxon>
        <taxon>Pseudomonadota</taxon>
        <taxon>Alphaproteobacteria</taxon>
        <taxon>Sphingomonadales</taxon>
        <taxon>Sphingomonadaceae</taxon>
        <taxon>Sphingomonas</taxon>
    </lineage>
</organism>
<reference evidence="3 4" key="1">
    <citation type="submission" date="2020-12" db="EMBL/GenBank/DDBJ databases">
        <title>Sphingomonas sp.</title>
        <authorList>
            <person name="Kim M.K."/>
        </authorList>
    </citation>
    <scope>NUCLEOTIDE SEQUENCE [LARGE SCALE GENOMIC DNA]</scope>
    <source>
        <strain evidence="3 4">BT552</strain>
    </source>
</reference>
<evidence type="ECO:0000313" key="4">
    <source>
        <dbReference type="Proteomes" id="UP000763641"/>
    </source>
</evidence>
<evidence type="ECO:0000259" key="2">
    <source>
        <dbReference type="Pfam" id="PF04773"/>
    </source>
</evidence>
<evidence type="ECO:0000256" key="1">
    <source>
        <dbReference type="SAM" id="Phobius"/>
    </source>
</evidence>
<gene>
    <name evidence="3" type="ORF">ILT43_12595</name>
</gene>
<dbReference type="PIRSF" id="PIRSF018266">
    <property type="entry name" value="FecR"/>
    <property type="match status" value="1"/>
</dbReference>
<feature type="transmembrane region" description="Helical" evidence="1">
    <location>
        <begin position="86"/>
        <end position="104"/>
    </location>
</feature>
<keyword evidence="1" id="KW-0472">Membrane</keyword>